<comment type="caution">
    <text evidence="1">The sequence shown here is derived from an EMBL/GenBank/DDBJ whole genome shotgun (WGS) entry which is preliminary data.</text>
</comment>
<organism evidence="1 2">
    <name type="scientific">Asterophora parasitica</name>
    <dbReference type="NCBI Taxonomy" id="117018"/>
    <lineage>
        <taxon>Eukaryota</taxon>
        <taxon>Fungi</taxon>
        <taxon>Dikarya</taxon>
        <taxon>Basidiomycota</taxon>
        <taxon>Agaricomycotina</taxon>
        <taxon>Agaricomycetes</taxon>
        <taxon>Agaricomycetidae</taxon>
        <taxon>Agaricales</taxon>
        <taxon>Tricholomatineae</taxon>
        <taxon>Lyophyllaceae</taxon>
        <taxon>Asterophora</taxon>
    </lineage>
</organism>
<evidence type="ECO:0000313" key="2">
    <source>
        <dbReference type="Proteomes" id="UP000775547"/>
    </source>
</evidence>
<accession>A0A9P7G8D3</accession>
<reference evidence="1" key="1">
    <citation type="submission" date="2020-07" db="EMBL/GenBank/DDBJ databases">
        <authorList>
            <person name="Nieuwenhuis M."/>
            <person name="Van De Peppel L.J.J."/>
        </authorList>
    </citation>
    <scope>NUCLEOTIDE SEQUENCE</scope>
    <source>
        <strain evidence="1">AP01</strain>
        <tissue evidence="1">Mycelium</tissue>
    </source>
</reference>
<proteinExistence type="predicted"/>
<gene>
    <name evidence="1" type="ORF">DXG03_002947</name>
</gene>
<reference evidence="1" key="2">
    <citation type="submission" date="2021-10" db="EMBL/GenBank/DDBJ databases">
        <title>Phylogenomics reveals ancestral predisposition of the termite-cultivated fungus Termitomyces towards a domesticated lifestyle.</title>
        <authorList>
            <person name="Auxier B."/>
            <person name="Grum-Grzhimaylo A."/>
            <person name="Cardenas M.E."/>
            <person name="Lodge J.D."/>
            <person name="Laessoe T."/>
            <person name="Pedersen O."/>
            <person name="Smith M.E."/>
            <person name="Kuyper T.W."/>
            <person name="Franco-Molano E.A."/>
            <person name="Baroni T.J."/>
            <person name="Aanen D.K."/>
        </authorList>
    </citation>
    <scope>NUCLEOTIDE SEQUENCE</scope>
    <source>
        <strain evidence="1">AP01</strain>
        <tissue evidence="1">Mycelium</tissue>
    </source>
</reference>
<name>A0A9P7G8D3_9AGAR</name>
<dbReference type="Proteomes" id="UP000775547">
    <property type="component" value="Unassembled WGS sequence"/>
</dbReference>
<dbReference type="AlphaFoldDB" id="A0A9P7G8D3"/>
<protein>
    <submittedName>
        <fullName evidence="1">Uncharacterized protein</fullName>
    </submittedName>
</protein>
<dbReference type="OrthoDB" id="2554293at2759"/>
<dbReference type="EMBL" id="JABCKV010000191">
    <property type="protein sequence ID" value="KAG5642372.1"/>
    <property type="molecule type" value="Genomic_DNA"/>
</dbReference>
<sequence length="351" mass="39255">MLNSRSTSMPPIDLHACNTLLHYSLRHRRSPAFAGIILKHMVEERSPPLQPDSTTSNILLRSGTLMRDSAIAQKAIAAHQLTLSDNHSNTAASVSIDELHDSTIIALCQSLRSVDLTLPTSRADITRLLYSLTTHLMHYTATGRPELASKHLFTLFPELAATLPPMTSNNTDIDITRDKKALRKMVVRASKYGPMIFAVLLNAFSKSGRSGGRQVKALWGLAQQAERHSWKGLNPWVLGVEAYTCMMRCWEWEYRRGVKKQREEVQAMAMRGGMQCYCDMKDVREKVQRVLAEIGREYRMERVGSTPDVDAGFVKAALALFMQPHPAEQCQNTGSRATGAAMYQLEPGTRK</sequence>
<keyword evidence="2" id="KW-1185">Reference proteome</keyword>
<evidence type="ECO:0000313" key="1">
    <source>
        <dbReference type="EMBL" id="KAG5642372.1"/>
    </source>
</evidence>